<dbReference type="RefSeq" id="WP_177177747.1">
    <property type="nucleotide sequence ID" value="NZ_FOFU01000005.1"/>
</dbReference>
<reference evidence="2 3" key="1">
    <citation type="submission" date="2016-10" db="EMBL/GenBank/DDBJ databases">
        <authorList>
            <person name="de Groot N.N."/>
        </authorList>
    </citation>
    <scope>NUCLEOTIDE SEQUENCE [LARGE SCALE GENOMIC DNA]</scope>
    <source>
        <strain evidence="2 3">B25</strain>
    </source>
</reference>
<sequence>MRNIYLSDITMWAPGLGSDPELWKNWAENKESIALSNESPKLEYTNPLFRRRLSQITKMTVEVVHALLEKSHINKDTKLEFISLRGEIARTFSVTKGIIEDGIILPAGFSLSVFNTPISSATLAFGLKGGYSVLYPSKNDFSESFKAAVAPVLAGTEKEVILVYADEFVPEAYGDKRPSENIPVAFACVISVEKKDECIVFEDFSNVGKSPVEFLRFLLK</sequence>
<evidence type="ECO:0000313" key="3">
    <source>
        <dbReference type="Proteomes" id="UP000182360"/>
    </source>
</evidence>
<organism evidence="2 3">
    <name type="scientific">Treponema bryantii</name>
    <dbReference type="NCBI Taxonomy" id="163"/>
    <lineage>
        <taxon>Bacteria</taxon>
        <taxon>Pseudomonadati</taxon>
        <taxon>Spirochaetota</taxon>
        <taxon>Spirochaetia</taxon>
        <taxon>Spirochaetales</taxon>
        <taxon>Treponemataceae</taxon>
        <taxon>Treponema</taxon>
    </lineage>
</organism>
<evidence type="ECO:0000313" key="2">
    <source>
        <dbReference type="EMBL" id="SEQ52430.1"/>
    </source>
</evidence>
<name>A0A1H9GQU2_9SPIR</name>
<evidence type="ECO:0000259" key="1">
    <source>
        <dbReference type="Pfam" id="PF13723"/>
    </source>
</evidence>
<dbReference type="EMBL" id="FOFU01000005">
    <property type="protein sequence ID" value="SEQ52430.1"/>
    <property type="molecule type" value="Genomic_DNA"/>
</dbReference>
<dbReference type="Proteomes" id="UP000182360">
    <property type="component" value="Unassembled WGS sequence"/>
</dbReference>
<keyword evidence="3" id="KW-1185">Reference proteome</keyword>
<dbReference type="InterPro" id="IPR014030">
    <property type="entry name" value="Ketoacyl_synth_N"/>
</dbReference>
<gene>
    <name evidence="2" type="ORF">SAMN04487977_105103</name>
</gene>
<feature type="domain" description="Beta-ketoacyl synthase-like N-terminal" evidence="1">
    <location>
        <begin position="23"/>
        <end position="195"/>
    </location>
</feature>
<accession>A0A1H9GQU2</accession>
<dbReference type="AlphaFoldDB" id="A0A1H9GQU2"/>
<proteinExistence type="predicted"/>
<protein>
    <submittedName>
        <fullName evidence="2">Beta-ketoacyl synthase, N-terminal domain</fullName>
    </submittedName>
</protein>
<dbReference type="Pfam" id="PF13723">
    <property type="entry name" value="Ketoacyl-synt_2"/>
    <property type="match status" value="1"/>
</dbReference>